<comment type="caution">
    <text evidence="1">The sequence shown here is derived from an EMBL/GenBank/DDBJ whole genome shotgun (WGS) entry which is preliminary data.</text>
</comment>
<dbReference type="Pfam" id="PF14466">
    <property type="entry name" value="PLCC"/>
    <property type="match status" value="1"/>
</dbReference>
<sequence>MALCFVGCSKDDDEPGGKGAMYEVTIEQSGDFRSFIKSVVVVANGTRLKDGATGESLASPLILSDEELAVEKVTLTTTGKAIEFAVSGSVVDGEDGVVNEPMQWVVTVYKNGKEIEKKSLSFRDGKEIGMDDLNLYYN</sequence>
<dbReference type="EMBL" id="BHWB01000015">
    <property type="protein sequence ID" value="GCB36854.1"/>
    <property type="molecule type" value="Genomic_DNA"/>
</dbReference>
<gene>
    <name evidence="1" type="ORF">KGMB02408_37990</name>
</gene>
<proteinExistence type="predicted"/>
<accession>A0A401LZI5</accession>
<evidence type="ECO:0000313" key="1">
    <source>
        <dbReference type="EMBL" id="GCB36854.1"/>
    </source>
</evidence>
<reference evidence="1 2" key="1">
    <citation type="submission" date="2018-10" db="EMBL/GenBank/DDBJ databases">
        <title>Draft Genome Sequence of Bacteroides sp. KCTC 15687.</title>
        <authorList>
            <person name="Yu S.Y."/>
            <person name="Kim J.S."/>
            <person name="Oh B.S."/>
            <person name="Park S.H."/>
            <person name="Kang S.W."/>
            <person name="Park J.E."/>
            <person name="Choi S.H."/>
            <person name="Han K.I."/>
            <person name="Lee K.C."/>
            <person name="Eom M.K."/>
            <person name="Suh M.K."/>
            <person name="Lee D.H."/>
            <person name="Yoon H."/>
            <person name="Kim B."/>
            <person name="Yang S.J."/>
            <person name="Lee J.S."/>
            <person name="Lee J.H."/>
        </authorList>
    </citation>
    <scope>NUCLEOTIDE SEQUENCE [LARGE SCALE GENOMIC DNA]</scope>
    <source>
        <strain evidence="1 2">KCTC 15687</strain>
    </source>
</reference>
<keyword evidence="2" id="KW-1185">Reference proteome</keyword>
<evidence type="ECO:0000313" key="2">
    <source>
        <dbReference type="Proteomes" id="UP000288079"/>
    </source>
</evidence>
<dbReference type="AlphaFoldDB" id="A0A401LZI5"/>
<organism evidence="1 2">
    <name type="scientific">Bacteroides faecalis</name>
    <dbReference type="NCBI Taxonomy" id="2447885"/>
    <lineage>
        <taxon>Bacteria</taxon>
        <taxon>Pseudomonadati</taxon>
        <taxon>Bacteroidota</taxon>
        <taxon>Bacteroidia</taxon>
        <taxon>Bacteroidales</taxon>
        <taxon>Bacteroidaceae</taxon>
        <taxon>Bacteroides</taxon>
    </lineage>
</organism>
<protein>
    <submittedName>
        <fullName evidence="1">Peptide chain release factor 2</fullName>
    </submittedName>
</protein>
<name>A0A401LZI5_9BACE</name>
<dbReference type="CDD" id="cd11379">
    <property type="entry name" value="DUF4425"/>
    <property type="match status" value="1"/>
</dbReference>
<dbReference type="Proteomes" id="UP000288079">
    <property type="component" value="Unassembled WGS sequence"/>
</dbReference>
<dbReference type="InterPro" id="IPR025219">
    <property type="entry name" value="PLCC"/>
</dbReference>
<dbReference type="Gene3D" id="2.60.60.50">
    <property type="match status" value="1"/>
</dbReference>